<feature type="transmembrane region" description="Helical" evidence="9">
    <location>
        <begin position="429"/>
        <end position="446"/>
    </location>
</feature>
<evidence type="ECO:0000313" key="11">
    <source>
        <dbReference type="EMBL" id="GAC21230.1"/>
    </source>
</evidence>
<dbReference type="GO" id="GO:0005886">
    <property type="term" value="C:plasma membrane"/>
    <property type="evidence" value="ECO:0007669"/>
    <property type="project" value="UniProtKB-SubCell"/>
</dbReference>
<evidence type="ECO:0000256" key="1">
    <source>
        <dbReference type="ARBA" id="ARBA00004651"/>
    </source>
</evidence>
<dbReference type="eggNOG" id="COG1757">
    <property type="taxonomic scope" value="Bacteria"/>
</dbReference>
<dbReference type="AlphaFoldDB" id="K6ZCT1"/>
<dbReference type="Pfam" id="PF03553">
    <property type="entry name" value="Na_H_antiporter"/>
    <property type="match status" value="1"/>
</dbReference>
<keyword evidence="3" id="KW-0050">Antiport</keyword>
<dbReference type="GO" id="GO:0015297">
    <property type="term" value="F:antiporter activity"/>
    <property type="evidence" value="ECO:0007669"/>
    <property type="project" value="UniProtKB-KW"/>
</dbReference>
<evidence type="ECO:0000259" key="10">
    <source>
        <dbReference type="Pfam" id="PF03553"/>
    </source>
</evidence>
<comment type="subcellular location">
    <subcellularLocation>
        <location evidence="1">Cell membrane</location>
        <topology evidence="1">Multi-pass membrane protein</topology>
    </subcellularLocation>
</comment>
<proteinExistence type="inferred from homology"/>
<sequence length="489" mass="51444">MTVAKQQSEHQLPLYLAMLPFAIMLIFFICGSIFIQTGNNVVVVSLLAAAVVATLLALKQGQSWDQVQSSAAHKLASLFPALLILLAIGALIGSWVLSGTIPYFVAIGLRLIDPETFVLTAFLSTAIMSLMTGTSWGSIGTLGVAMMGMAPGLEASPAMVAGAVVSGAYFGDKMSPLSDTTNVAALAAGVNLYTHIRHMLYTAVPAFLLAAIVFFIAGSSGVSSSSSELPLGAVRMLRDIDMAYVLNWWTLIPPFIVLASIAAKLPPVLGIAASSLSALVIGVSVQDFSISSAIDAAMNGFNSSMFNPSGVEISSFSEPFLTLINRGGVYVMVDTLVVIVAAILLTGAMEVSGALNVIITRLLRFATSVFGLIAATMSSGLLMISLSSHGSVTALIVGNLFQGAYKDRKLAPENLSRSLEDSVTLMDPILPWTVSGVFIATTLGVATLDYAPWAIFCLGGPLFSLFYAFSYPYLHFGIKPLLNKDNTIN</sequence>
<comment type="similarity">
    <text evidence="8">Belongs to the NhaC Na(+)/H(+) (TC 2.A.35) antiporter family.</text>
</comment>
<dbReference type="OrthoDB" id="9762978at2"/>
<dbReference type="InterPro" id="IPR018461">
    <property type="entry name" value="Na/H_Antiport_NhaC-like_C"/>
</dbReference>
<dbReference type="PANTHER" id="PTHR33451:SF3">
    <property type="entry name" value="MALATE-2H(+)_NA(+)-LACTATE ANTIPORTER"/>
    <property type="match status" value="1"/>
</dbReference>
<evidence type="ECO:0000256" key="6">
    <source>
        <dbReference type="ARBA" id="ARBA00022989"/>
    </source>
</evidence>
<feature type="transmembrane region" description="Helical" evidence="9">
    <location>
        <begin position="362"/>
        <end position="384"/>
    </location>
</feature>
<dbReference type="RefSeq" id="WP_007623934.1">
    <property type="nucleotide sequence ID" value="NZ_BAEO01000062.1"/>
</dbReference>
<feature type="transmembrane region" description="Helical" evidence="9">
    <location>
        <begin position="117"/>
        <end position="139"/>
    </location>
</feature>
<dbReference type="Proteomes" id="UP000006327">
    <property type="component" value="Unassembled WGS sequence"/>
</dbReference>
<dbReference type="EMBL" id="BAEO01000062">
    <property type="protein sequence ID" value="GAC21230.1"/>
    <property type="molecule type" value="Genomic_DNA"/>
</dbReference>
<keyword evidence="4" id="KW-1003">Cell membrane</keyword>
<reference evidence="11 12" key="1">
    <citation type="journal article" date="2017" name="Antonie Van Leeuwenhoek">
        <title>Rhizobium rhizosphaerae sp. nov., a novel species isolated from rice rhizosphere.</title>
        <authorList>
            <person name="Zhao J.J."/>
            <person name="Zhang J."/>
            <person name="Zhang R.J."/>
            <person name="Zhang C.W."/>
            <person name="Yin H.Q."/>
            <person name="Zhang X.X."/>
        </authorList>
    </citation>
    <scope>NUCLEOTIDE SEQUENCE [LARGE SCALE GENOMIC DNA]</scope>
    <source>
        <strain evidence="11 12">BSs20135</strain>
    </source>
</reference>
<evidence type="ECO:0000256" key="8">
    <source>
        <dbReference type="ARBA" id="ARBA00038435"/>
    </source>
</evidence>
<evidence type="ECO:0000256" key="9">
    <source>
        <dbReference type="SAM" id="Phobius"/>
    </source>
</evidence>
<keyword evidence="6 9" id="KW-1133">Transmembrane helix</keyword>
<feature type="transmembrane region" description="Helical" evidence="9">
    <location>
        <begin position="41"/>
        <end position="58"/>
    </location>
</feature>
<feature type="transmembrane region" description="Helical" evidence="9">
    <location>
        <begin position="78"/>
        <end position="97"/>
    </location>
</feature>
<evidence type="ECO:0000256" key="7">
    <source>
        <dbReference type="ARBA" id="ARBA00023136"/>
    </source>
</evidence>
<evidence type="ECO:0000256" key="3">
    <source>
        <dbReference type="ARBA" id="ARBA00022449"/>
    </source>
</evidence>
<feature type="transmembrane region" description="Helical" evidence="9">
    <location>
        <begin position="12"/>
        <end position="35"/>
    </location>
</feature>
<keyword evidence="2" id="KW-0813">Transport</keyword>
<comment type="caution">
    <text evidence="11">The sequence shown here is derived from an EMBL/GenBank/DDBJ whole genome shotgun (WGS) entry which is preliminary data.</text>
</comment>
<organism evidence="11 12">
    <name type="scientific">Paraglaciecola arctica BSs20135</name>
    <dbReference type="NCBI Taxonomy" id="493475"/>
    <lineage>
        <taxon>Bacteria</taxon>
        <taxon>Pseudomonadati</taxon>
        <taxon>Pseudomonadota</taxon>
        <taxon>Gammaproteobacteria</taxon>
        <taxon>Alteromonadales</taxon>
        <taxon>Alteromonadaceae</taxon>
        <taxon>Paraglaciecola</taxon>
    </lineage>
</organism>
<dbReference type="STRING" id="493475.GARC_4288"/>
<dbReference type="NCBIfam" id="TIGR00931">
    <property type="entry name" value="antiport_nhaC"/>
    <property type="match status" value="1"/>
</dbReference>
<feature type="transmembrane region" description="Helical" evidence="9">
    <location>
        <begin position="268"/>
        <end position="285"/>
    </location>
</feature>
<feature type="transmembrane region" description="Helical" evidence="9">
    <location>
        <begin position="200"/>
        <end position="222"/>
    </location>
</feature>
<feature type="transmembrane region" description="Helical" evidence="9">
    <location>
        <begin position="329"/>
        <end position="350"/>
    </location>
</feature>
<feature type="transmembrane region" description="Helical" evidence="9">
    <location>
        <begin position="453"/>
        <end position="474"/>
    </location>
</feature>
<feature type="domain" description="Na+/H+ antiporter NhaC-like C-terminal" evidence="10">
    <location>
        <begin position="167"/>
        <end position="469"/>
    </location>
</feature>
<dbReference type="PANTHER" id="PTHR33451">
    <property type="entry name" value="MALATE-2H(+)/NA(+)-LACTATE ANTIPORTER"/>
    <property type="match status" value="1"/>
</dbReference>
<evidence type="ECO:0000256" key="5">
    <source>
        <dbReference type="ARBA" id="ARBA00022692"/>
    </source>
</evidence>
<protein>
    <submittedName>
        <fullName evidence="11">Na+:H+ antiporter, NhaC family</fullName>
    </submittedName>
</protein>
<keyword evidence="12" id="KW-1185">Reference proteome</keyword>
<accession>K6ZCT1</accession>
<feature type="transmembrane region" description="Helical" evidence="9">
    <location>
        <begin position="242"/>
        <end position="261"/>
    </location>
</feature>
<keyword evidence="7 9" id="KW-0472">Membrane</keyword>
<gene>
    <name evidence="11" type="primary">nhaC</name>
    <name evidence="11" type="ORF">GARC_4288</name>
</gene>
<name>K6ZCT1_9ALTE</name>
<evidence type="ECO:0000256" key="2">
    <source>
        <dbReference type="ARBA" id="ARBA00022448"/>
    </source>
</evidence>
<dbReference type="InterPro" id="IPR004770">
    <property type="entry name" value="Na/H_antiport_NhaC"/>
</dbReference>
<evidence type="ECO:0000256" key="4">
    <source>
        <dbReference type="ARBA" id="ARBA00022475"/>
    </source>
</evidence>
<evidence type="ECO:0000313" key="12">
    <source>
        <dbReference type="Proteomes" id="UP000006327"/>
    </source>
</evidence>
<keyword evidence="5 9" id="KW-0812">Transmembrane</keyword>
<dbReference type="InterPro" id="IPR052180">
    <property type="entry name" value="NhaC_Na-H+_Antiporter"/>
</dbReference>